<comment type="caution">
    <text evidence="4">The sequence shown here is derived from an EMBL/GenBank/DDBJ whole genome shotgun (WGS) entry which is preliminary data.</text>
</comment>
<feature type="modified residue" description="Phosphohistidine" evidence="2">
    <location>
        <position position="59"/>
    </location>
</feature>
<protein>
    <recommendedName>
        <fullName evidence="3">HPt domain-containing protein</fullName>
    </recommendedName>
</protein>
<dbReference type="Proteomes" id="UP000450676">
    <property type="component" value="Unassembled WGS sequence"/>
</dbReference>
<evidence type="ECO:0000256" key="1">
    <source>
        <dbReference type="ARBA" id="ARBA00023012"/>
    </source>
</evidence>
<keyword evidence="1" id="KW-0902">Two-component regulatory system</keyword>
<organism evidence="4 5">
    <name type="scientific">Pseudoduganella aquatica</name>
    <dbReference type="NCBI Taxonomy" id="2660641"/>
    <lineage>
        <taxon>Bacteria</taxon>
        <taxon>Pseudomonadati</taxon>
        <taxon>Pseudomonadota</taxon>
        <taxon>Betaproteobacteria</taxon>
        <taxon>Burkholderiales</taxon>
        <taxon>Oxalobacteraceae</taxon>
        <taxon>Telluria group</taxon>
        <taxon>Pseudoduganella</taxon>
    </lineage>
</organism>
<evidence type="ECO:0000259" key="3">
    <source>
        <dbReference type="PROSITE" id="PS50894"/>
    </source>
</evidence>
<proteinExistence type="predicted"/>
<dbReference type="GO" id="GO:0004672">
    <property type="term" value="F:protein kinase activity"/>
    <property type="evidence" value="ECO:0007669"/>
    <property type="project" value="UniProtKB-ARBA"/>
</dbReference>
<name>A0A7X4HI50_9BURK</name>
<dbReference type="AlphaFoldDB" id="A0A7X4HI50"/>
<dbReference type="SUPFAM" id="SSF47226">
    <property type="entry name" value="Histidine-containing phosphotransfer domain, HPT domain"/>
    <property type="match status" value="1"/>
</dbReference>
<gene>
    <name evidence="4" type="ORF">GTP77_27010</name>
</gene>
<dbReference type="GO" id="GO:0000160">
    <property type="term" value="P:phosphorelay signal transduction system"/>
    <property type="evidence" value="ECO:0007669"/>
    <property type="project" value="UniProtKB-KW"/>
</dbReference>
<evidence type="ECO:0000313" key="4">
    <source>
        <dbReference type="EMBL" id="MYN10972.1"/>
    </source>
</evidence>
<sequence length="206" mass="20868">MTATQHILNTSDGLERLMGDTSLYRKLLLRFRKDHEQAVAQLRQLLADGELAAAQRKAHSLKGAAGMVGAQELHHLAGVTEAGLVASGAAPHAGLDVLQAALSSLLCAIAAYLDGTDAAACASAASASAAADAGAADAATRALVERLAQLLDEGNGKAIDVLEQSATVLAASLGVAVFQEVAAAAHEFDFEAALAALARFDATLSA</sequence>
<evidence type="ECO:0000313" key="5">
    <source>
        <dbReference type="Proteomes" id="UP000450676"/>
    </source>
</evidence>
<dbReference type="PROSITE" id="PS50894">
    <property type="entry name" value="HPT"/>
    <property type="match status" value="1"/>
</dbReference>
<dbReference type="InterPro" id="IPR036641">
    <property type="entry name" value="HPT_dom_sf"/>
</dbReference>
<dbReference type="InterPro" id="IPR008207">
    <property type="entry name" value="Sig_transdc_His_kin_Hpt_dom"/>
</dbReference>
<dbReference type="RefSeq" id="WP_161075251.1">
    <property type="nucleotide sequence ID" value="NZ_CP086370.1"/>
</dbReference>
<accession>A0A7X4HI50</accession>
<keyword evidence="5" id="KW-1185">Reference proteome</keyword>
<keyword evidence="2" id="KW-0597">Phosphoprotein</keyword>
<dbReference type="EMBL" id="WWCU01000050">
    <property type="protein sequence ID" value="MYN10972.1"/>
    <property type="molecule type" value="Genomic_DNA"/>
</dbReference>
<reference evidence="4 5" key="1">
    <citation type="submission" date="2019-12" db="EMBL/GenBank/DDBJ databases">
        <title>Novel species isolated from a subtropical stream in China.</title>
        <authorList>
            <person name="Lu H."/>
        </authorList>
    </citation>
    <scope>NUCLEOTIDE SEQUENCE [LARGE SCALE GENOMIC DNA]</scope>
    <source>
        <strain evidence="4 5">FT127W</strain>
    </source>
</reference>
<dbReference type="Pfam" id="PF01627">
    <property type="entry name" value="Hpt"/>
    <property type="match status" value="1"/>
</dbReference>
<feature type="domain" description="HPt" evidence="3">
    <location>
        <begin position="20"/>
        <end position="112"/>
    </location>
</feature>
<dbReference type="Gene3D" id="1.20.120.160">
    <property type="entry name" value="HPT domain"/>
    <property type="match status" value="1"/>
</dbReference>
<evidence type="ECO:0000256" key="2">
    <source>
        <dbReference type="PROSITE-ProRule" id="PRU00110"/>
    </source>
</evidence>